<dbReference type="PROSITE" id="PS51257">
    <property type="entry name" value="PROKAR_LIPOPROTEIN"/>
    <property type="match status" value="1"/>
</dbReference>
<evidence type="ECO:0000313" key="4">
    <source>
        <dbReference type="Proteomes" id="UP000320839"/>
    </source>
</evidence>
<reference evidence="3 4" key="1">
    <citation type="submission" date="2019-02" db="EMBL/GenBank/DDBJ databases">
        <title>Deep-cultivation of Planctomycetes and their phenomic and genomic characterization uncovers novel biology.</title>
        <authorList>
            <person name="Wiegand S."/>
            <person name="Jogler M."/>
            <person name="Boedeker C."/>
            <person name="Pinto D."/>
            <person name="Vollmers J."/>
            <person name="Rivas-Marin E."/>
            <person name="Kohn T."/>
            <person name="Peeters S.H."/>
            <person name="Heuer A."/>
            <person name="Rast P."/>
            <person name="Oberbeckmann S."/>
            <person name="Bunk B."/>
            <person name="Jeske O."/>
            <person name="Meyerdierks A."/>
            <person name="Storesund J.E."/>
            <person name="Kallscheuer N."/>
            <person name="Luecker S."/>
            <person name="Lage O.M."/>
            <person name="Pohl T."/>
            <person name="Merkel B.J."/>
            <person name="Hornburger P."/>
            <person name="Mueller R.-W."/>
            <person name="Bruemmer F."/>
            <person name="Labrenz M."/>
            <person name="Spormann A.M."/>
            <person name="Op den Camp H."/>
            <person name="Overmann J."/>
            <person name="Amann R."/>
            <person name="Jetten M.S.M."/>
            <person name="Mascher T."/>
            <person name="Medema M.H."/>
            <person name="Devos D.P."/>
            <person name="Kaster A.-K."/>
            <person name="Ovreas L."/>
            <person name="Rohde M."/>
            <person name="Galperin M.Y."/>
            <person name="Jogler C."/>
        </authorList>
    </citation>
    <scope>NUCLEOTIDE SEQUENCE [LARGE SCALE GENOMIC DNA]</scope>
    <source>
        <strain evidence="3 4">Pan153</strain>
    </source>
</reference>
<feature type="compositionally biased region" description="Polar residues" evidence="1">
    <location>
        <begin position="119"/>
        <end position="133"/>
    </location>
</feature>
<name>A0A518FSR1_9PLAN</name>
<feature type="transmembrane region" description="Helical" evidence="2">
    <location>
        <begin position="595"/>
        <end position="621"/>
    </location>
</feature>
<feature type="compositionally biased region" description="Polar residues" evidence="1">
    <location>
        <begin position="509"/>
        <end position="539"/>
    </location>
</feature>
<feature type="compositionally biased region" description="Polar residues" evidence="1">
    <location>
        <begin position="322"/>
        <end position="349"/>
    </location>
</feature>
<feature type="region of interest" description="Disordered" evidence="1">
    <location>
        <begin position="114"/>
        <end position="133"/>
    </location>
</feature>
<feature type="region of interest" description="Disordered" evidence="1">
    <location>
        <begin position="322"/>
        <end position="571"/>
    </location>
</feature>
<evidence type="ECO:0000256" key="2">
    <source>
        <dbReference type="SAM" id="Phobius"/>
    </source>
</evidence>
<dbReference type="OrthoDB" id="291045at2"/>
<dbReference type="EMBL" id="CP036317">
    <property type="protein sequence ID" value="QDV19386.1"/>
    <property type="molecule type" value="Genomic_DNA"/>
</dbReference>
<keyword evidence="2" id="KW-0472">Membrane</keyword>
<feature type="compositionally biased region" description="Basic and acidic residues" evidence="1">
    <location>
        <begin position="557"/>
        <end position="567"/>
    </location>
</feature>
<proteinExistence type="predicted"/>
<dbReference type="AlphaFoldDB" id="A0A518FSR1"/>
<feature type="region of interest" description="Disordered" evidence="1">
    <location>
        <begin position="66"/>
        <end position="94"/>
    </location>
</feature>
<accession>A0A518FSR1</accession>
<feature type="compositionally biased region" description="Polar residues" evidence="1">
    <location>
        <begin position="393"/>
        <end position="411"/>
    </location>
</feature>
<keyword evidence="2" id="KW-0812">Transmembrane</keyword>
<gene>
    <name evidence="3" type="ORF">Pan153_40510</name>
</gene>
<dbReference type="RefSeq" id="WP_145457417.1">
    <property type="nucleotide sequence ID" value="NZ_CP036317.1"/>
</dbReference>
<feature type="compositionally biased region" description="Polar residues" evidence="1">
    <location>
        <begin position="81"/>
        <end position="90"/>
    </location>
</feature>
<evidence type="ECO:0000256" key="1">
    <source>
        <dbReference type="SAM" id="MobiDB-lite"/>
    </source>
</evidence>
<organism evidence="3 4">
    <name type="scientific">Gimesia panareensis</name>
    <dbReference type="NCBI Taxonomy" id="2527978"/>
    <lineage>
        <taxon>Bacteria</taxon>
        <taxon>Pseudomonadati</taxon>
        <taxon>Planctomycetota</taxon>
        <taxon>Planctomycetia</taxon>
        <taxon>Planctomycetales</taxon>
        <taxon>Planctomycetaceae</taxon>
        <taxon>Gimesia</taxon>
    </lineage>
</organism>
<protein>
    <submittedName>
        <fullName evidence="3">Uncharacterized protein</fullName>
    </submittedName>
</protein>
<sequence length="629" mass="69119">MKIGLLTRKLTTVYLLLALFGYLTVGCLRQSADVISQSTQTTENSLIAASNSSGFNYFDQKKKVSAEEKPGRVKLGAPSPVAQSKPTPESMQPAPVKISQAAFEDVERMKQEARVAADNQPQKKSVQTPAENWRSKSLISSAKKYPTKLMEACQQNTDRIQQASGAISNDFSRGIKRLVGADQRETAPEVFPENQLDSGEKHVSQRTAADAFRADEVSRYLEQANQELADPQIRQLGQELQQDLQQSTPVLEDVSQEMRHLQINSIMERANRELKEKNFEYAQFLAEQALETSYRGHVAFGLDEESPQMLLQKIKQELVSNQPAALKQTGHSEQLVQSNSGQRVPSFTPSRVHPLKRRSIPPTQAKPAAPRAVQPAPSQSASEELPLIVPRNMGTTPVQPRQTFTPQQNEPKGSISLEPPAFEPLEEVPTELPPIEQPAQREAKPVQPEPSIKLELEEAPVEPPARIQLSGPEAVTREPASVPQEKSEQSSGAGPQLMLPKLPAVPGDLTSQSEMNGKTHATMTSQSGQQRGTPTSNVKFRSRLQERSGEETSPFVEQKRTERREEASQGGAGLKLDEIEWDLAERKRPAVKSGWGGITTLLLAAGGLIILLLSAIIVVLLRRGASQNP</sequence>
<evidence type="ECO:0000313" key="3">
    <source>
        <dbReference type="EMBL" id="QDV19386.1"/>
    </source>
</evidence>
<keyword evidence="2" id="KW-1133">Transmembrane helix</keyword>
<dbReference type="Proteomes" id="UP000320839">
    <property type="component" value="Chromosome"/>
</dbReference>